<feature type="transmembrane region" description="Helical" evidence="2">
    <location>
        <begin position="95"/>
        <end position="112"/>
    </location>
</feature>
<dbReference type="InterPro" id="IPR029787">
    <property type="entry name" value="Nucleotide_cyclase"/>
</dbReference>
<proteinExistence type="predicted"/>
<dbReference type="FunFam" id="3.30.70.270:FF:000001">
    <property type="entry name" value="Diguanylate cyclase domain protein"/>
    <property type="match status" value="1"/>
</dbReference>
<evidence type="ECO:0000256" key="1">
    <source>
        <dbReference type="SAM" id="Coils"/>
    </source>
</evidence>
<dbReference type="Pfam" id="PF00990">
    <property type="entry name" value="GGDEF"/>
    <property type="match status" value="1"/>
</dbReference>
<dbReference type="AlphaFoldDB" id="A0A2G5RN17"/>
<evidence type="ECO:0000259" key="4">
    <source>
        <dbReference type="PROSITE" id="PS50887"/>
    </source>
</evidence>
<dbReference type="EMBL" id="PEDM01000027">
    <property type="protein sequence ID" value="PIC04228.1"/>
    <property type="molecule type" value="Genomic_DNA"/>
</dbReference>
<name>A0A2G5RN17_9BACL</name>
<dbReference type="SMART" id="SM00052">
    <property type="entry name" value="EAL"/>
    <property type="match status" value="1"/>
</dbReference>
<evidence type="ECO:0000256" key="2">
    <source>
        <dbReference type="SAM" id="Phobius"/>
    </source>
</evidence>
<dbReference type="InterPro" id="IPR000160">
    <property type="entry name" value="GGDEF_dom"/>
</dbReference>
<dbReference type="SMART" id="SM00267">
    <property type="entry name" value="GGDEF"/>
    <property type="match status" value="1"/>
</dbReference>
<dbReference type="Proteomes" id="UP000230559">
    <property type="component" value="Unassembled WGS sequence"/>
</dbReference>
<feature type="transmembrane region" description="Helical" evidence="2">
    <location>
        <begin position="248"/>
        <end position="270"/>
    </location>
</feature>
<keyword evidence="2" id="KW-0812">Transmembrane</keyword>
<dbReference type="SUPFAM" id="SSF55073">
    <property type="entry name" value="Nucleotide cyclase"/>
    <property type="match status" value="1"/>
</dbReference>
<dbReference type="Gene3D" id="3.30.70.270">
    <property type="match status" value="1"/>
</dbReference>
<dbReference type="CDD" id="cd01949">
    <property type="entry name" value="GGDEF"/>
    <property type="match status" value="1"/>
</dbReference>
<dbReference type="Pfam" id="PF00563">
    <property type="entry name" value="EAL"/>
    <property type="match status" value="1"/>
</dbReference>
<keyword evidence="2" id="KW-0472">Membrane</keyword>
<dbReference type="PANTHER" id="PTHR44757:SF2">
    <property type="entry name" value="BIOFILM ARCHITECTURE MAINTENANCE PROTEIN MBAA"/>
    <property type="match status" value="1"/>
</dbReference>
<dbReference type="CDD" id="cd01948">
    <property type="entry name" value="EAL"/>
    <property type="match status" value="1"/>
</dbReference>
<gene>
    <name evidence="5" type="ORF">CS060_10715</name>
</gene>
<dbReference type="InterPro" id="IPR052155">
    <property type="entry name" value="Biofilm_reg_signaling"/>
</dbReference>
<feature type="domain" description="EAL" evidence="3">
    <location>
        <begin position="507"/>
        <end position="761"/>
    </location>
</feature>
<dbReference type="SUPFAM" id="SSF141868">
    <property type="entry name" value="EAL domain-like"/>
    <property type="match status" value="1"/>
</dbReference>
<evidence type="ECO:0000259" key="3">
    <source>
        <dbReference type="PROSITE" id="PS50883"/>
    </source>
</evidence>
<sequence>MQVIVFLYIIAYYMALFSMSRQTEVAVSSFFSLGGILLSIILLWKASIRVKTNERAFWKWMTAGAIFYFIAEMIYRIYEWSFQTEPPFPSWADVFYMLYSLAYIAALLYIVMQQRKTIVIWQSLWDALIVTCVIMAYSWIYIVQPITYLEEEALYIAVLVAYPLLDLVMLFLLLFLFFATNVRRIWLWNILGVGCFIFTDTIYFIQMMQFHYESNSWLDPLWILSVLMIGLSADRAKDGDLSFQKREHFSLIRVIFPYVCFLILVWAPFISPGDRIVIACLIFAVGFIFIRQLMTLQENRQLLQQLQTLNDDLDQQVAKRTSELTRLNEQLTYVANHDFLTGLFNRRAFVIELERVLMGAKQQQQCFAVIFIDIDRFKHINDYFGHHMGDELIAHIAKVLKEKARPTDIVARQGGDEFTIIFTPLQDVNELRRFVNDVVSISHQPITIQRLDIRVSLSVGVAVYPYDGETSDTLMKHADMAMYRAKEQGKNQYQFFNGEMDRIVLQKTMIENALHEAIEKKQFTLFYQPQFDVQMGELIGMEALIRWIHPELGTISPGVFIPIAEETGQIISIGEWVMEEACRQVKIWNEQTGRSFRISVNISPKQFLKDNFVEHICAVLQQTQLPPNQLDLEITEGVAVFNEQYTIQKLQQLKQLGVCISIDDFGTGYSSLSYLRKFPIDRLKIAKPFIDGIAEEKEDVAVVKAIIVLAKNLKLRVIAEGVETLQQMNILRSLQCDEIQGYVLGKPVPAHTFTKTYIKNQLLTD</sequence>
<feature type="transmembrane region" description="Helical" evidence="2">
    <location>
        <begin position="154"/>
        <end position="178"/>
    </location>
</feature>
<keyword evidence="2" id="KW-1133">Transmembrane helix</keyword>
<evidence type="ECO:0000313" key="6">
    <source>
        <dbReference type="Proteomes" id="UP000230559"/>
    </source>
</evidence>
<accession>A0A2G5RN17</accession>
<reference evidence="5 6" key="1">
    <citation type="submission" date="2017-10" db="EMBL/GenBank/DDBJ databases">
        <title>Draft genome sequence of Anoxybacillus flavithermus KU2-6-11 from caldera Uzon (Russia:Kamchtka).</title>
        <authorList>
            <person name="Korzhuk A.V."/>
            <person name="Rozanov A.S."/>
            <person name="Bryanskaya A.V."/>
            <person name="Peltek S.E."/>
        </authorList>
    </citation>
    <scope>NUCLEOTIDE SEQUENCE [LARGE SCALE GENOMIC DNA]</scope>
    <source>
        <strain evidence="5 6">KU2-6_11</strain>
    </source>
</reference>
<dbReference type="InterPro" id="IPR043128">
    <property type="entry name" value="Rev_trsase/Diguanyl_cyclase"/>
</dbReference>
<dbReference type="PANTHER" id="PTHR44757">
    <property type="entry name" value="DIGUANYLATE CYCLASE DGCP"/>
    <property type="match status" value="1"/>
</dbReference>
<feature type="transmembrane region" description="Helical" evidence="2">
    <location>
        <begin position="124"/>
        <end position="142"/>
    </location>
</feature>
<dbReference type="InterPro" id="IPR001633">
    <property type="entry name" value="EAL_dom"/>
</dbReference>
<comment type="caution">
    <text evidence="5">The sequence shown here is derived from an EMBL/GenBank/DDBJ whole genome shotgun (WGS) entry which is preliminary data.</text>
</comment>
<dbReference type="FunFam" id="3.20.20.450:FF:000001">
    <property type="entry name" value="Cyclic di-GMP phosphodiesterase yahA"/>
    <property type="match status" value="1"/>
</dbReference>
<dbReference type="NCBIfam" id="TIGR00254">
    <property type="entry name" value="GGDEF"/>
    <property type="match status" value="1"/>
</dbReference>
<keyword evidence="1" id="KW-0175">Coiled coil</keyword>
<protein>
    <submittedName>
        <fullName evidence="5">GGDEF-domain containing protein</fullName>
    </submittedName>
</protein>
<dbReference type="RefSeq" id="WP_099668951.1">
    <property type="nucleotide sequence ID" value="NZ_PEDM01000027.1"/>
</dbReference>
<feature type="transmembrane region" description="Helical" evidence="2">
    <location>
        <begin position="276"/>
        <end position="294"/>
    </location>
</feature>
<feature type="transmembrane region" description="Helical" evidence="2">
    <location>
        <begin position="56"/>
        <end position="75"/>
    </location>
</feature>
<feature type="coiled-coil region" evidence="1">
    <location>
        <begin position="296"/>
        <end position="330"/>
    </location>
</feature>
<evidence type="ECO:0000313" key="5">
    <source>
        <dbReference type="EMBL" id="PIC04228.1"/>
    </source>
</evidence>
<feature type="domain" description="GGDEF" evidence="4">
    <location>
        <begin position="365"/>
        <end position="498"/>
    </location>
</feature>
<feature type="transmembrane region" description="Helical" evidence="2">
    <location>
        <begin position="25"/>
        <end position="44"/>
    </location>
</feature>
<dbReference type="Gene3D" id="3.20.20.450">
    <property type="entry name" value="EAL domain"/>
    <property type="match status" value="1"/>
</dbReference>
<feature type="transmembrane region" description="Helical" evidence="2">
    <location>
        <begin position="185"/>
        <end position="205"/>
    </location>
</feature>
<dbReference type="InterPro" id="IPR035919">
    <property type="entry name" value="EAL_sf"/>
</dbReference>
<dbReference type="PROSITE" id="PS50887">
    <property type="entry name" value="GGDEF"/>
    <property type="match status" value="1"/>
</dbReference>
<organism evidence="5 6">
    <name type="scientific">Anoxybacillus flavithermus</name>
    <dbReference type="NCBI Taxonomy" id="33934"/>
    <lineage>
        <taxon>Bacteria</taxon>
        <taxon>Bacillati</taxon>
        <taxon>Bacillota</taxon>
        <taxon>Bacilli</taxon>
        <taxon>Bacillales</taxon>
        <taxon>Anoxybacillaceae</taxon>
        <taxon>Anoxybacillus</taxon>
    </lineage>
</organism>
<dbReference type="PROSITE" id="PS50883">
    <property type="entry name" value="EAL"/>
    <property type="match status" value="1"/>
</dbReference>